<dbReference type="EMBL" id="HG805900">
    <property type="protein sequence ID" value="CDW54496.1"/>
    <property type="molecule type" value="Genomic_DNA"/>
</dbReference>
<dbReference type="STRING" id="36087.A0A077Z383"/>
<accession>A0A077Z383</accession>
<name>A0A077Z383_TRITR</name>
<gene>
    <name evidence="2" type="ORF">TTRE_0000276601</name>
</gene>
<keyword evidence="1" id="KW-1133">Transmembrane helix</keyword>
<reference evidence="2" key="2">
    <citation type="submission" date="2014-03" db="EMBL/GenBank/DDBJ databases">
        <title>The whipworm genome and dual-species transcriptomics of an intimate host-pathogen interaction.</title>
        <authorList>
            <person name="Foth B.J."/>
            <person name="Tsai I.J."/>
            <person name="Reid A.J."/>
            <person name="Bancroft A.J."/>
            <person name="Nichol S."/>
            <person name="Tracey A."/>
            <person name="Holroyd N."/>
            <person name="Cotton J.A."/>
            <person name="Stanley E.J."/>
            <person name="Zarowiecki M."/>
            <person name="Liu J.Z."/>
            <person name="Huckvale T."/>
            <person name="Cooper P.J."/>
            <person name="Grencis R.K."/>
            <person name="Berriman M."/>
        </authorList>
    </citation>
    <scope>NUCLEOTIDE SEQUENCE [LARGE SCALE GENOMIC DNA]</scope>
</reference>
<dbReference type="AlphaFoldDB" id="A0A077Z383"/>
<evidence type="ECO:0000313" key="2">
    <source>
        <dbReference type="EMBL" id="CDW54496.1"/>
    </source>
</evidence>
<evidence type="ECO:0000313" key="3">
    <source>
        <dbReference type="Proteomes" id="UP000030665"/>
    </source>
</evidence>
<proteinExistence type="predicted"/>
<dbReference type="Proteomes" id="UP000030665">
    <property type="component" value="Unassembled WGS sequence"/>
</dbReference>
<feature type="transmembrane region" description="Helical" evidence="1">
    <location>
        <begin position="35"/>
        <end position="56"/>
    </location>
</feature>
<keyword evidence="3" id="KW-1185">Reference proteome</keyword>
<reference evidence="2" key="1">
    <citation type="submission" date="2014-01" db="EMBL/GenBank/DDBJ databases">
        <authorList>
            <person name="Aslett M."/>
        </authorList>
    </citation>
    <scope>NUCLEOTIDE SEQUENCE</scope>
</reference>
<evidence type="ECO:0000256" key="1">
    <source>
        <dbReference type="SAM" id="Phobius"/>
    </source>
</evidence>
<protein>
    <submittedName>
        <fullName evidence="2">Uncharacterized protein</fullName>
    </submittedName>
</protein>
<organism evidence="2 3">
    <name type="scientific">Trichuris trichiura</name>
    <name type="common">Whipworm</name>
    <name type="synonym">Trichocephalus trichiurus</name>
    <dbReference type="NCBI Taxonomy" id="36087"/>
    <lineage>
        <taxon>Eukaryota</taxon>
        <taxon>Metazoa</taxon>
        <taxon>Ecdysozoa</taxon>
        <taxon>Nematoda</taxon>
        <taxon>Enoplea</taxon>
        <taxon>Dorylaimia</taxon>
        <taxon>Trichinellida</taxon>
        <taxon>Trichuridae</taxon>
        <taxon>Trichuris</taxon>
    </lineage>
</organism>
<keyword evidence="1" id="KW-0812">Transmembrane</keyword>
<sequence length="60" mass="6733">MRTLDSIVAVKLEEIDEHNGVEDCDFCRQIDCDVLFALLIITVILALLVLVVSFWIKGIA</sequence>
<keyword evidence="1" id="KW-0472">Membrane</keyword>